<evidence type="ECO:0000256" key="3">
    <source>
        <dbReference type="RuleBase" id="RU365026"/>
    </source>
</evidence>
<comment type="function">
    <text evidence="3">Component of the exocyst complex.</text>
</comment>
<feature type="region of interest" description="Disordered" evidence="4">
    <location>
        <begin position="12"/>
        <end position="51"/>
    </location>
</feature>
<dbReference type="Gene3D" id="1.20.1280.170">
    <property type="entry name" value="Exocyst complex component Exo70"/>
    <property type="match status" value="1"/>
</dbReference>
<dbReference type="InterPro" id="IPR004140">
    <property type="entry name" value="Exo70"/>
</dbReference>
<evidence type="ECO:0000259" key="5">
    <source>
        <dbReference type="Pfam" id="PF03081"/>
    </source>
</evidence>
<dbReference type="PANTHER" id="PTHR12542:SF24">
    <property type="entry name" value="EXOCYST SUBUNIT EXO70 FAMILY PROTEIN"/>
    <property type="match status" value="1"/>
</dbReference>
<comment type="caution">
    <text evidence="6">The sequence shown here is derived from an EMBL/GenBank/DDBJ whole genome shotgun (WGS) entry which is preliminary data.</text>
</comment>
<keyword evidence="3" id="KW-0653">Protein transport</keyword>
<dbReference type="GO" id="GO:0000145">
    <property type="term" value="C:exocyst"/>
    <property type="evidence" value="ECO:0007669"/>
    <property type="project" value="InterPro"/>
</dbReference>
<dbReference type="GO" id="GO:0005546">
    <property type="term" value="F:phosphatidylinositol-4,5-bisphosphate binding"/>
    <property type="evidence" value="ECO:0007669"/>
    <property type="project" value="InterPro"/>
</dbReference>
<dbReference type="GO" id="GO:0015031">
    <property type="term" value="P:protein transport"/>
    <property type="evidence" value="ECO:0007669"/>
    <property type="project" value="UniProtKB-KW"/>
</dbReference>
<keyword evidence="2 3" id="KW-0813">Transport</keyword>
<evidence type="ECO:0000313" key="7">
    <source>
        <dbReference type="Proteomes" id="UP001231189"/>
    </source>
</evidence>
<evidence type="ECO:0000256" key="2">
    <source>
        <dbReference type="ARBA" id="ARBA00022448"/>
    </source>
</evidence>
<gene>
    <name evidence="6" type="ORF">QYE76_028195</name>
</gene>
<comment type="similarity">
    <text evidence="1 3">Belongs to the EXO70 family.</text>
</comment>
<feature type="compositionally biased region" description="Low complexity" evidence="4">
    <location>
        <begin position="19"/>
        <end position="47"/>
    </location>
</feature>
<protein>
    <recommendedName>
        <fullName evidence="3">Exocyst subunit Exo70 family protein</fullName>
    </recommendedName>
</protein>
<sequence>MQARHETTVVHFGADGCHGSSSSSGGSSPYSLSGPSLDSDDGSTSTDEYCPDDPLEFRRHVSIFSPSVLAEVDPSSFRPISQSLSCVLADVDKHLQRMVLLLPAFSASAASAARTDALRKWLAGFNVGWVLDMDDNGSLPRREVGRRVSEWAHALGTMDRVFRHRHREVRSPVNEAAVAELAALGRLAGESAGAMLRLAGSVLALGSSPSKLLAALDVHAPVSETYPGLARTFSWPPSHPVSVASDAALAGLLDASRRCVCDLSAFIRAPQYPWRMPQGGEVHPCVGFWMGYFRGMLRNRVSLYFVLAGAHLDEERTTPLPPDEGSLVMELISCLEAVLEDKSGALAFPGLSQIFMLNNTSALVRRAVRSDLSMFMPPGWVLAREERMDGYLKSYLEVSWAPVVARLAGKPGALTVLRRRNPLSPFYSAFENVCSMQRGWKVPSPVLRSVLRTTVLESVLPAYRRYVDDHPEVEIPAGRSVEELENQLSELFEG</sequence>
<dbReference type="InterPro" id="IPR046364">
    <property type="entry name" value="Exo70_C"/>
</dbReference>
<dbReference type="Proteomes" id="UP001231189">
    <property type="component" value="Unassembled WGS sequence"/>
</dbReference>
<name>A0AAD8QLA4_LOLMU</name>
<dbReference type="Pfam" id="PF03081">
    <property type="entry name" value="Exo70_C"/>
    <property type="match status" value="1"/>
</dbReference>
<keyword evidence="3" id="KW-0268">Exocytosis</keyword>
<dbReference type="GO" id="GO:0006887">
    <property type="term" value="P:exocytosis"/>
    <property type="evidence" value="ECO:0007669"/>
    <property type="project" value="UniProtKB-KW"/>
</dbReference>
<evidence type="ECO:0000256" key="1">
    <source>
        <dbReference type="ARBA" id="ARBA00006756"/>
    </source>
</evidence>
<keyword evidence="7" id="KW-1185">Reference proteome</keyword>
<feature type="domain" description="Exocyst complex subunit Exo70 C-terminal" evidence="5">
    <location>
        <begin position="177"/>
        <end position="489"/>
    </location>
</feature>
<dbReference type="InterPro" id="IPR016159">
    <property type="entry name" value="Cullin_repeat-like_dom_sf"/>
</dbReference>
<dbReference type="AlphaFoldDB" id="A0AAD8QLA4"/>
<evidence type="ECO:0000313" key="6">
    <source>
        <dbReference type="EMBL" id="KAK1604522.1"/>
    </source>
</evidence>
<dbReference type="EMBL" id="JAUUTY010000007">
    <property type="protein sequence ID" value="KAK1604522.1"/>
    <property type="molecule type" value="Genomic_DNA"/>
</dbReference>
<organism evidence="6 7">
    <name type="scientific">Lolium multiflorum</name>
    <name type="common">Italian ryegrass</name>
    <name type="synonym">Lolium perenne subsp. multiflorum</name>
    <dbReference type="NCBI Taxonomy" id="4521"/>
    <lineage>
        <taxon>Eukaryota</taxon>
        <taxon>Viridiplantae</taxon>
        <taxon>Streptophyta</taxon>
        <taxon>Embryophyta</taxon>
        <taxon>Tracheophyta</taxon>
        <taxon>Spermatophyta</taxon>
        <taxon>Magnoliopsida</taxon>
        <taxon>Liliopsida</taxon>
        <taxon>Poales</taxon>
        <taxon>Poaceae</taxon>
        <taxon>BOP clade</taxon>
        <taxon>Pooideae</taxon>
        <taxon>Poodae</taxon>
        <taxon>Poeae</taxon>
        <taxon>Poeae Chloroplast Group 2 (Poeae type)</taxon>
        <taxon>Loliodinae</taxon>
        <taxon>Loliinae</taxon>
        <taxon>Lolium</taxon>
    </lineage>
</organism>
<reference evidence="6" key="1">
    <citation type="submission" date="2023-07" db="EMBL/GenBank/DDBJ databases">
        <title>A chromosome-level genome assembly of Lolium multiflorum.</title>
        <authorList>
            <person name="Chen Y."/>
            <person name="Copetti D."/>
            <person name="Kolliker R."/>
            <person name="Studer B."/>
        </authorList>
    </citation>
    <scope>NUCLEOTIDE SEQUENCE</scope>
    <source>
        <strain evidence="6">02402/16</strain>
        <tissue evidence="6">Leaf</tissue>
    </source>
</reference>
<evidence type="ECO:0000256" key="4">
    <source>
        <dbReference type="SAM" id="MobiDB-lite"/>
    </source>
</evidence>
<proteinExistence type="inferred from homology"/>
<dbReference type="PANTHER" id="PTHR12542">
    <property type="entry name" value="EXOCYST COMPLEX PROTEIN EXO70"/>
    <property type="match status" value="1"/>
</dbReference>
<dbReference type="SUPFAM" id="SSF74788">
    <property type="entry name" value="Cullin repeat-like"/>
    <property type="match status" value="1"/>
</dbReference>
<accession>A0AAD8QLA4</accession>